<keyword evidence="10" id="KW-1185">Reference proteome</keyword>
<keyword evidence="7" id="KW-0998">Cell outer membrane</keyword>
<keyword evidence="6" id="KW-0472">Membrane</keyword>
<evidence type="ECO:0000256" key="8">
    <source>
        <dbReference type="SAM" id="SignalP"/>
    </source>
</evidence>
<dbReference type="SUPFAM" id="SSF56954">
    <property type="entry name" value="Outer membrane efflux proteins (OEP)"/>
    <property type="match status" value="1"/>
</dbReference>
<evidence type="ECO:0000313" key="10">
    <source>
        <dbReference type="Proteomes" id="UP000320643"/>
    </source>
</evidence>
<evidence type="ECO:0000256" key="4">
    <source>
        <dbReference type="ARBA" id="ARBA00022452"/>
    </source>
</evidence>
<keyword evidence="3" id="KW-0813">Transport</keyword>
<sequence>MLQFIRIHFLLILLCIPSVYAQEITEFNEEELSYNEFLGYVKKYHPLVRQANLEVTNAQAALMAARGGFDPKIEVDYDKKRFNDTEYYSLLNSSFKIPTWYGIEIKAGFNDTNGQYYNPMDRTPDSGLTSLGISVPLGQGLFINQRMADVREGKLQLQLSDAQRKLRAIEVLYSASEAYFDWKQTYTEAELYKSYLGFASTRFEGVKQLIELGDSPAIDSVEAGITVRNRQLNLANANLKLVKARLKLANYLWIQDVPVELGEKVRPEQNLLQTLPETLRTNEMTVDVNQLDTHPKIQSLETKLDILEVNRQLKANMLLPKANVGYNYISEPERFDSFRAEDYKFNVNFSFPVFLRKERGNLKLAKLKIQDAEYDLSQQRLELQNKILAQQTEIESLRSQKGIIDALVNDYTTMLNSEEKLFSFGESSIFLINSRENNLVNARLSQISIENQYFSSNAQLFRILANPD</sequence>
<evidence type="ECO:0000313" key="9">
    <source>
        <dbReference type="EMBL" id="TRW26682.1"/>
    </source>
</evidence>
<feature type="signal peptide" evidence="8">
    <location>
        <begin position="1"/>
        <end position="21"/>
    </location>
</feature>
<dbReference type="AlphaFoldDB" id="A0A552V889"/>
<name>A0A552V889_9FLAO</name>
<keyword evidence="5" id="KW-0812">Transmembrane</keyword>
<dbReference type="GO" id="GO:0015288">
    <property type="term" value="F:porin activity"/>
    <property type="evidence" value="ECO:0007669"/>
    <property type="project" value="TreeGrafter"/>
</dbReference>
<dbReference type="Proteomes" id="UP000320643">
    <property type="component" value="Unassembled WGS sequence"/>
</dbReference>
<dbReference type="GO" id="GO:0015562">
    <property type="term" value="F:efflux transmembrane transporter activity"/>
    <property type="evidence" value="ECO:0007669"/>
    <property type="project" value="InterPro"/>
</dbReference>
<evidence type="ECO:0000256" key="3">
    <source>
        <dbReference type="ARBA" id="ARBA00022448"/>
    </source>
</evidence>
<dbReference type="Gene3D" id="1.20.1600.10">
    <property type="entry name" value="Outer membrane efflux proteins (OEP)"/>
    <property type="match status" value="1"/>
</dbReference>
<dbReference type="InterPro" id="IPR003423">
    <property type="entry name" value="OMP_efflux"/>
</dbReference>
<dbReference type="PANTHER" id="PTHR30026">
    <property type="entry name" value="OUTER MEMBRANE PROTEIN TOLC"/>
    <property type="match status" value="1"/>
</dbReference>
<protein>
    <submittedName>
        <fullName evidence="9">TolC family protein</fullName>
    </submittedName>
</protein>
<comment type="similarity">
    <text evidence="2">Belongs to the outer membrane factor (OMF) (TC 1.B.17) family.</text>
</comment>
<reference evidence="9 10" key="1">
    <citation type="submission" date="2019-07" db="EMBL/GenBank/DDBJ databases">
        <title>Flavobacterium sp. nov., isolated from glacier ice.</title>
        <authorList>
            <person name="Liu Q."/>
            <person name="Xin Y.-H."/>
        </authorList>
    </citation>
    <scope>NUCLEOTIDE SEQUENCE [LARGE SCALE GENOMIC DNA]</scope>
    <source>
        <strain evidence="9 10">ZT4R6</strain>
    </source>
</reference>
<proteinExistence type="inferred from homology"/>
<organism evidence="9 10">
    <name type="scientific">Flavobacterium zepuense</name>
    <dbReference type="NCBI Taxonomy" id="2593302"/>
    <lineage>
        <taxon>Bacteria</taxon>
        <taxon>Pseudomonadati</taxon>
        <taxon>Bacteroidota</taxon>
        <taxon>Flavobacteriia</taxon>
        <taxon>Flavobacteriales</taxon>
        <taxon>Flavobacteriaceae</taxon>
        <taxon>Flavobacterium</taxon>
    </lineage>
</organism>
<keyword evidence="4" id="KW-1134">Transmembrane beta strand</keyword>
<evidence type="ECO:0000256" key="6">
    <source>
        <dbReference type="ARBA" id="ARBA00023136"/>
    </source>
</evidence>
<evidence type="ECO:0000256" key="2">
    <source>
        <dbReference type="ARBA" id="ARBA00007613"/>
    </source>
</evidence>
<dbReference type="GO" id="GO:0009279">
    <property type="term" value="C:cell outer membrane"/>
    <property type="evidence" value="ECO:0007669"/>
    <property type="project" value="UniProtKB-SubCell"/>
</dbReference>
<comment type="caution">
    <text evidence="9">The sequence shown here is derived from an EMBL/GenBank/DDBJ whole genome shotgun (WGS) entry which is preliminary data.</text>
</comment>
<dbReference type="GO" id="GO:1990281">
    <property type="term" value="C:efflux pump complex"/>
    <property type="evidence" value="ECO:0007669"/>
    <property type="project" value="TreeGrafter"/>
</dbReference>
<feature type="chain" id="PRO_5021928295" evidence="8">
    <location>
        <begin position="22"/>
        <end position="468"/>
    </location>
</feature>
<dbReference type="InterPro" id="IPR051906">
    <property type="entry name" value="TolC-like"/>
</dbReference>
<accession>A0A552V889</accession>
<dbReference type="EMBL" id="VJVZ01000002">
    <property type="protein sequence ID" value="TRW26682.1"/>
    <property type="molecule type" value="Genomic_DNA"/>
</dbReference>
<keyword evidence="8" id="KW-0732">Signal</keyword>
<dbReference type="Pfam" id="PF02321">
    <property type="entry name" value="OEP"/>
    <property type="match status" value="2"/>
</dbReference>
<evidence type="ECO:0000256" key="7">
    <source>
        <dbReference type="ARBA" id="ARBA00023237"/>
    </source>
</evidence>
<evidence type="ECO:0000256" key="5">
    <source>
        <dbReference type="ARBA" id="ARBA00022692"/>
    </source>
</evidence>
<dbReference type="PANTHER" id="PTHR30026:SF20">
    <property type="entry name" value="OUTER MEMBRANE PROTEIN TOLC"/>
    <property type="match status" value="1"/>
</dbReference>
<dbReference type="RefSeq" id="WP_143372180.1">
    <property type="nucleotide sequence ID" value="NZ_VJVZ01000002.1"/>
</dbReference>
<gene>
    <name evidence="9" type="ORF">FMM05_04700</name>
</gene>
<dbReference type="OrthoDB" id="581172at2"/>
<evidence type="ECO:0000256" key="1">
    <source>
        <dbReference type="ARBA" id="ARBA00004442"/>
    </source>
</evidence>
<comment type="subcellular location">
    <subcellularLocation>
        <location evidence="1">Cell outer membrane</location>
    </subcellularLocation>
</comment>